<keyword evidence="2" id="KW-0805">Transcription regulation</keyword>
<proteinExistence type="predicted"/>
<dbReference type="SMART" id="SM01019">
    <property type="entry name" value="B3"/>
    <property type="match status" value="1"/>
</dbReference>
<dbReference type="InterPro" id="IPR003340">
    <property type="entry name" value="B3_DNA-bd"/>
</dbReference>
<dbReference type="PANTHER" id="PTHR31920">
    <property type="entry name" value="B3 DOMAIN-CONTAINING"/>
    <property type="match status" value="1"/>
</dbReference>
<keyword evidence="3" id="KW-0238">DNA-binding</keyword>
<protein>
    <recommendedName>
        <fullName evidence="6">TF-B3 domain-containing protein</fullName>
    </recommendedName>
</protein>
<evidence type="ECO:0000256" key="5">
    <source>
        <dbReference type="ARBA" id="ARBA00023242"/>
    </source>
</evidence>
<evidence type="ECO:0000256" key="2">
    <source>
        <dbReference type="ARBA" id="ARBA00023015"/>
    </source>
</evidence>
<evidence type="ECO:0000256" key="3">
    <source>
        <dbReference type="ARBA" id="ARBA00023125"/>
    </source>
</evidence>
<dbReference type="SUPFAM" id="SSF101936">
    <property type="entry name" value="DNA-binding pseudobarrel domain"/>
    <property type="match status" value="1"/>
</dbReference>
<dbReference type="GO" id="GO:0003677">
    <property type="term" value="F:DNA binding"/>
    <property type="evidence" value="ECO:0007669"/>
    <property type="project" value="UniProtKB-KW"/>
</dbReference>
<dbReference type="AlphaFoldDB" id="V4NBR2"/>
<dbReference type="KEGG" id="eus:EUTSA_v10014972mg"/>
<evidence type="ECO:0000259" key="6">
    <source>
        <dbReference type="PROSITE" id="PS50863"/>
    </source>
</evidence>
<dbReference type="Gramene" id="ESQ43366">
    <property type="protein sequence ID" value="ESQ43366"/>
    <property type="gene ID" value="EUTSA_v10014972mg"/>
</dbReference>
<dbReference type="PANTHER" id="PTHR31920:SF107">
    <property type="entry name" value="TF-B3 DOMAIN-CONTAINING PROTEIN"/>
    <property type="match status" value="1"/>
</dbReference>
<dbReference type="PROSITE" id="PS50863">
    <property type="entry name" value="B3"/>
    <property type="match status" value="1"/>
</dbReference>
<keyword evidence="4" id="KW-0804">Transcription</keyword>
<dbReference type="EMBL" id="KI517464">
    <property type="protein sequence ID" value="ESQ43366.1"/>
    <property type="molecule type" value="Genomic_DNA"/>
</dbReference>
<comment type="subcellular location">
    <subcellularLocation>
        <location evidence="1">Nucleus</location>
    </subcellularLocation>
</comment>
<gene>
    <name evidence="7" type="ORF">EUTSA_v10014972mg</name>
</gene>
<organism evidence="7 8">
    <name type="scientific">Eutrema salsugineum</name>
    <name type="common">Saltwater cress</name>
    <name type="synonym">Sisymbrium salsugineum</name>
    <dbReference type="NCBI Taxonomy" id="72664"/>
    <lineage>
        <taxon>Eukaryota</taxon>
        <taxon>Viridiplantae</taxon>
        <taxon>Streptophyta</taxon>
        <taxon>Embryophyta</taxon>
        <taxon>Tracheophyta</taxon>
        <taxon>Spermatophyta</taxon>
        <taxon>Magnoliopsida</taxon>
        <taxon>eudicotyledons</taxon>
        <taxon>Gunneridae</taxon>
        <taxon>Pentapetalae</taxon>
        <taxon>rosids</taxon>
        <taxon>malvids</taxon>
        <taxon>Brassicales</taxon>
        <taxon>Brassicaceae</taxon>
        <taxon>Eutremeae</taxon>
        <taxon>Eutrema</taxon>
    </lineage>
</organism>
<evidence type="ECO:0000256" key="1">
    <source>
        <dbReference type="ARBA" id="ARBA00004123"/>
    </source>
</evidence>
<feature type="domain" description="TF-B3" evidence="6">
    <location>
        <begin position="9"/>
        <end position="102"/>
    </location>
</feature>
<dbReference type="CDD" id="cd10017">
    <property type="entry name" value="B3_DNA"/>
    <property type="match status" value="1"/>
</dbReference>
<evidence type="ECO:0000256" key="4">
    <source>
        <dbReference type="ARBA" id="ARBA00023163"/>
    </source>
</evidence>
<keyword evidence="5" id="KW-0539">Nucleus</keyword>
<dbReference type="OMA" id="ERAYITA"/>
<evidence type="ECO:0000313" key="7">
    <source>
        <dbReference type="EMBL" id="ESQ43366.1"/>
    </source>
</evidence>
<keyword evidence="8" id="KW-1185">Reference proteome</keyword>
<evidence type="ECO:0000313" key="8">
    <source>
        <dbReference type="Proteomes" id="UP000030689"/>
    </source>
</evidence>
<accession>V4NBR2</accession>
<dbReference type="Gene3D" id="2.40.330.10">
    <property type="entry name" value="DNA-binding pseudobarrel domain"/>
    <property type="match status" value="1"/>
</dbReference>
<dbReference type="GO" id="GO:0005634">
    <property type="term" value="C:nucleus"/>
    <property type="evidence" value="ECO:0007669"/>
    <property type="project" value="UniProtKB-SubCell"/>
</dbReference>
<dbReference type="Pfam" id="PF02362">
    <property type="entry name" value="B3"/>
    <property type="match status" value="1"/>
</dbReference>
<dbReference type="Proteomes" id="UP000030689">
    <property type="component" value="Unassembled WGS sequence"/>
</dbReference>
<dbReference type="InterPro" id="IPR050655">
    <property type="entry name" value="Plant_B3_domain"/>
</dbReference>
<dbReference type="STRING" id="72664.V4NBR2"/>
<sequence>MADNEVVLPRFFKFFLSVTTSESMSIPTTFTEHLKDPLPKTAKLQGTGGGTWTVNFSRIRERAYITAGWSKFAEEHELKDGEYLTFVYDGECTFEVSVYGRWGCKETRAVMQWSSFLILMKKILQWPDASGESVFSEYFT</sequence>
<reference evidence="7 8" key="1">
    <citation type="journal article" date="2013" name="Front. Plant Sci.">
        <title>The Reference Genome of the Halophytic Plant Eutrema salsugineum.</title>
        <authorList>
            <person name="Yang R."/>
            <person name="Jarvis D.E."/>
            <person name="Chen H."/>
            <person name="Beilstein M.A."/>
            <person name="Grimwood J."/>
            <person name="Jenkins J."/>
            <person name="Shu S."/>
            <person name="Prochnik S."/>
            <person name="Xin M."/>
            <person name="Ma C."/>
            <person name="Schmutz J."/>
            <person name="Wing R.A."/>
            <person name="Mitchell-Olds T."/>
            <person name="Schumaker K.S."/>
            <person name="Wang X."/>
        </authorList>
    </citation>
    <scope>NUCLEOTIDE SEQUENCE [LARGE SCALE GENOMIC DNA]</scope>
</reference>
<dbReference type="InterPro" id="IPR015300">
    <property type="entry name" value="DNA-bd_pseudobarrel_sf"/>
</dbReference>
<name>V4NBR2_EUTSA</name>